<evidence type="ECO:0000313" key="5">
    <source>
        <dbReference type="Proteomes" id="UP001321018"/>
    </source>
</evidence>
<evidence type="ECO:0000313" key="4">
    <source>
        <dbReference type="Proteomes" id="UP001320972"/>
    </source>
</evidence>
<evidence type="ECO:0000313" key="2">
    <source>
        <dbReference type="EMBL" id="MCU4741897.1"/>
    </source>
</evidence>
<evidence type="ECO:0000313" key="3">
    <source>
        <dbReference type="EMBL" id="MCU4975160.1"/>
    </source>
</evidence>
<dbReference type="Proteomes" id="UP001321018">
    <property type="component" value="Unassembled WGS sequence"/>
</dbReference>
<name>A0AAP2YYJ9_9EURY</name>
<gene>
    <name evidence="3" type="ORF">OB955_20890</name>
    <name evidence="2" type="ORF">OB960_10860</name>
</gene>
<feature type="region of interest" description="Disordered" evidence="1">
    <location>
        <begin position="99"/>
        <end position="118"/>
    </location>
</feature>
<dbReference type="EMBL" id="JAOPKB010000016">
    <property type="protein sequence ID" value="MCU4975160.1"/>
    <property type="molecule type" value="Genomic_DNA"/>
</dbReference>
<proteinExistence type="predicted"/>
<organism evidence="2 5">
    <name type="scientific">Natronoglomus mannanivorans</name>
    <dbReference type="NCBI Taxonomy" id="2979990"/>
    <lineage>
        <taxon>Archaea</taxon>
        <taxon>Methanobacteriati</taxon>
        <taxon>Methanobacteriota</taxon>
        <taxon>Stenosarchaea group</taxon>
        <taxon>Halobacteria</taxon>
        <taxon>Halobacteriales</taxon>
        <taxon>Natrialbaceae</taxon>
        <taxon>Natronoglomus</taxon>
    </lineage>
</organism>
<dbReference type="Gene3D" id="3.10.450.50">
    <property type="match status" value="1"/>
</dbReference>
<protein>
    <submittedName>
        <fullName evidence="2">Uncharacterized protein</fullName>
    </submittedName>
</protein>
<comment type="caution">
    <text evidence="2">The sequence shown here is derived from an EMBL/GenBank/DDBJ whole genome shotgun (WGS) entry which is preliminary data.</text>
</comment>
<dbReference type="AlphaFoldDB" id="A0AAP2YYJ9"/>
<dbReference type="EMBL" id="JAOPKA010000005">
    <property type="protein sequence ID" value="MCU4741897.1"/>
    <property type="molecule type" value="Genomic_DNA"/>
</dbReference>
<reference evidence="2 4" key="1">
    <citation type="submission" date="2022-09" db="EMBL/GenBank/DDBJ databases">
        <title>Enrichment on poylsaccharides allowed isolation of novel metabolic and taxonomic groups of Haloarchaea.</title>
        <authorList>
            <person name="Sorokin D.Y."/>
            <person name="Elcheninov A.G."/>
            <person name="Khizhniak T.V."/>
            <person name="Kolganova T.V."/>
            <person name="Kublanov I.V."/>
        </authorList>
    </citation>
    <scope>NUCLEOTIDE SEQUENCE</scope>
    <source>
        <strain evidence="3 4">AArc-m2/3/4</strain>
        <strain evidence="2">AArc-xg1-1</strain>
    </source>
</reference>
<accession>A0AAP2YYJ9</accession>
<dbReference type="SUPFAM" id="SSF54427">
    <property type="entry name" value="NTF2-like"/>
    <property type="match status" value="1"/>
</dbReference>
<feature type="compositionally biased region" description="Basic and acidic residues" evidence="1">
    <location>
        <begin position="103"/>
        <end position="118"/>
    </location>
</feature>
<dbReference type="InterPro" id="IPR032710">
    <property type="entry name" value="NTF2-like_dom_sf"/>
</dbReference>
<dbReference type="Proteomes" id="UP001320972">
    <property type="component" value="Unassembled WGS sequence"/>
</dbReference>
<evidence type="ECO:0000256" key="1">
    <source>
        <dbReference type="SAM" id="MobiDB-lite"/>
    </source>
</evidence>
<keyword evidence="4" id="KW-1185">Reference proteome</keyword>
<dbReference type="RefSeq" id="WP_338003724.1">
    <property type="nucleotide sequence ID" value="NZ_JAOPKA010000005.1"/>
</dbReference>
<sequence length="118" mass="12964">MDSAGELLSDAVRCIRRTDSQSDPVVSEGLESVLEDVFVRRDDCPGAVRVQIVPERVTETEGSVLVEGSFVRPSESAFEIAFTHDYEIRDGQIVQLITGTTPDSRREAVDEALGRPVE</sequence>